<comment type="caution">
    <text evidence="2">The sequence shown here is derived from an EMBL/GenBank/DDBJ whole genome shotgun (WGS) entry which is preliminary data.</text>
</comment>
<evidence type="ECO:0008006" key="4">
    <source>
        <dbReference type="Google" id="ProtNLM"/>
    </source>
</evidence>
<sequence>MEKKLNLDEAKNGYLAKSVEILNATESLSKDKYGIFEIFTNKKLNDAKEQLSVYYKWLREFDATYSGDFMLHGTIPDITMLNGNLSIVERSRNMFVSSLNSYEKALANIESSTNFKLTTSIALIALLVAVLGLVIT</sequence>
<evidence type="ECO:0000313" key="3">
    <source>
        <dbReference type="Proteomes" id="UP000075349"/>
    </source>
</evidence>
<evidence type="ECO:0000313" key="2">
    <source>
        <dbReference type="EMBL" id="KYN24590.1"/>
    </source>
</evidence>
<name>A0A151JFP1_9VIBR</name>
<keyword evidence="1" id="KW-0812">Transmembrane</keyword>
<feature type="transmembrane region" description="Helical" evidence="1">
    <location>
        <begin position="117"/>
        <end position="135"/>
    </location>
</feature>
<gene>
    <name evidence="2" type="ORF">AUQ44_01340</name>
</gene>
<protein>
    <recommendedName>
        <fullName evidence="4">Chemotaxis protein</fullName>
    </recommendedName>
</protein>
<dbReference type="EMBL" id="LOMK01000001">
    <property type="protein sequence ID" value="KYN24590.1"/>
    <property type="molecule type" value="Genomic_DNA"/>
</dbReference>
<organism evidence="2 3">
    <name type="scientific">Vibrio cidicii</name>
    <dbReference type="NCBI Taxonomy" id="1763883"/>
    <lineage>
        <taxon>Bacteria</taxon>
        <taxon>Pseudomonadati</taxon>
        <taxon>Pseudomonadota</taxon>
        <taxon>Gammaproteobacteria</taxon>
        <taxon>Vibrionales</taxon>
        <taxon>Vibrionaceae</taxon>
        <taxon>Vibrio</taxon>
    </lineage>
</organism>
<dbReference type="AlphaFoldDB" id="A0A151JFP1"/>
<keyword evidence="1" id="KW-1133">Transmembrane helix</keyword>
<reference evidence="3" key="1">
    <citation type="submission" date="2015-12" db="EMBL/GenBank/DDBJ databases">
        <authorList>
            <person name="Tarr C.L."/>
            <person name="Gladney L.M."/>
        </authorList>
    </citation>
    <scope>NUCLEOTIDE SEQUENCE [LARGE SCALE GENOMIC DNA]</scope>
    <source>
        <strain evidence="3">2756-81</strain>
    </source>
</reference>
<keyword evidence="1" id="KW-0472">Membrane</keyword>
<accession>A0A151JFP1</accession>
<evidence type="ECO:0000256" key="1">
    <source>
        <dbReference type="SAM" id="Phobius"/>
    </source>
</evidence>
<dbReference type="Proteomes" id="UP000075349">
    <property type="component" value="Unassembled WGS sequence"/>
</dbReference>
<proteinExistence type="predicted"/>